<dbReference type="GO" id="GO:0006567">
    <property type="term" value="P:L-threonine catabolic process"/>
    <property type="evidence" value="ECO:0007669"/>
    <property type="project" value="TreeGrafter"/>
</dbReference>
<dbReference type="InterPro" id="IPR023603">
    <property type="entry name" value="Low_specificity_L-TA-like"/>
</dbReference>
<feature type="modified residue" description="N6-(pyridoxal phosphate)lysine" evidence="5">
    <location>
        <position position="204"/>
    </location>
</feature>
<evidence type="ECO:0000313" key="8">
    <source>
        <dbReference type="Proteomes" id="UP000001307"/>
    </source>
</evidence>
<dbReference type="SUPFAM" id="SSF53383">
    <property type="entry name" value="PLP-dependent transferases"/>
    <property type="match status" value="1"/>
</dbReference>
<dbReference type="PANTHER" id="PTHR48097">
    <property type="entry name" value="L-THREONINE ALDOLASE-RELATED"/>
    <property type="match status" value="1"/>
</dbReference>
<dbReference type="GO" id="GO:0006545">
    <property type="term" value="P:glycine biosynthetic process"/>
    <property type="evidence" value="ECO:0007669"/>
    <property type="project" value="TreeGrafter"/>
</dbReference>
<comment type="cofactor">
    <cofactor evidence="1">
        <name>pyridoxal 5'-phosphate</name>
        <dbReference type="ChEBI" id="CHEBI:597326"/>
    </cofactor>
</comment>
<sequence length="351" mass="38237">MMILDLRSDTFTKPTPEMRKLMAEAEVGDDVFGEDPTVNLLQENAAEMTGKEKALYLPSTTMSNLCAILGTCWERGSEIFVGDKSHIALYEQGNVSQMGGVLVRSVPNNEDGSFDLDYLETLIHPVDDPHFPRARAVCIEVTHNMMGGSVPSLEWLSKVRAFADKWNLRVHMDGARAFNALGQLGIGTKELCSYADSVSICTSKGLAAPVGGILVSDAETIKKCHRVRKAVGGGMRQAGIIAAASLHALTKMSKRIHEDTENAKKLAEVVAKFDFVDIDVKMVHSNIVRFKLKGHSQEDFIARCGDESCGVQVKILIVSGGFIRAVFHNDAKGEAVSAGLKKIEKLLSEMK</sequence>
<dbReference type="Proteomes" id="UP000001307">
    <property type="component" value="Unassembled WGS sequence"/>
</dbReference>
<name>E4X5M2_OIKDI</name>
<accession>E4X5M2</accession>
<reference evidence="7" key="1">
    <citation type="journal article" date="2010" name="Science">
        <title>Plasticity of animal genome architecture unmasked by rapid evolution of a pelagic tunicate.</title>
        <authorList>
            <person name="Denoeud F."/>
            <person name="Henriet S."/>
            <person name="Mungpakdee S."/>
            <person name="Aury J.M."/>
            <person name="Da Silva C."/>
            <person name="Brinkmann H."/>
            <person name="Mikhaleva J."/>
            <person name="Olsen L.C."/>
            <person name="Jubin C."/>
            <person name="Canestro C."/>
            <person name="Bouquet J.M."/>
            <person name="Danks G."/>
            <person name="Poulain J."/>
            <person name="Campsteijn C."/>
            <person name="Adamski M."/>
            <person name="Cross I."/>
            <person name="Yadetie F."/>
            <person name="Muffato M."/>
            <person name="Louis A."/>
            <person name="Butcher S."/>
            <person name="Tsagkogeorga G."/>
            <person name="Konrad A."/>
            <person name="Singh S."/>
            <person name="Jensen M.F."/>
            <person name="Cong E.H."/>
            <person name="Eikeseth-Otteraa H."/>
            <person name="Noel B."/>
            <person name="Anthouard V."/>
            <person name="Porcel B.M."/>
            <person name="Kachouri-Lafond R."/>
            <person name="Nishino A."/>
            <person name="Ugolini M."/>
            <person name="Chourrout P."/>
            <person name="Nishida H."/>
            <person name="Aasland R."/>
            <person name="Huzurbazar S."/>
            <person name="Westhof E."/>
            <person name="Delsuc F."/>
            <person name="Lehrach H."/>
            <person name="Reinhardt R."/>
            <person name="Weissenbach J."/>
            <person name="Roy S.W."/>
            <person name="Artiguenave F."/>
            <person name="Postlethwait J.H."/>
            <person name="Manak J.R."/>
            <person name="Thompson E.M."/>
            <person name="Jaillon O."/>
            <person name="Du Pasquier L."/>
            <person name="Boudinot P."/>
            <person name="Liberles D.A."/>
            <person name="Volff J.N."/>
            <person name="Philippe H."/>
            <person name="Lenhard B."/>
            <person name="Roest Crollius H."/>
            <person name="Wincker P."/>
            <person name="Chourrout D."/>
        </authorList>
    </citation>
    <scope>NUCLEOTIDE SEQUENCE [LARGE SCALE GENOMIC DNA]</scope>
</reference>
<dbReference type="FunFam" id="3.40.640.10:FF:000030">
    <property type="entry name" value="Low-specificity L-threonine aldolase"/>
    <property type="match status" value="1"/>
</dbReference>
<dbReference type="PIRSF" id="PIRSF017617">
    <property type="entry name" value="Thr_aldolase"/>
    <property type="match status" value="1"/>
</dbReference>
<dbReference type="GO" id="GO:0008732">
    <property type="term" value="F:L-allo-threonine aldolase activity"/>
    <property type="evidence" value="ECO:0007669"/>
    <property type="project" value="TreeGrafter"/>
</dbReference>
<evidence type="ECO:0000256" key="2">
    <source>
        <dbReference type="ARBA" id="ARBA00006966"/>
    </source>
</evidence>
<evidence type="ECO:0000256" key="4">
    <source>
        <dbReference type="ARBA" id="ARBA00023239"/>
    </source>
</evidence>
<dbReference type="Pfam" id="PF01212">
    <property type="entry name" value="Beta_elim_lyase"/>
    <property type="match status" value="1"/>
</dbReference>
<dbReference type="NCBIfam" id="NF041359">
    <property type="entry name" value="GntG_guanitoxin"/>
    <property type="match status" value="1"/>
</dbReference>
<evidence type="ECO:0000313" key="7">
    <source>
        <dbReference type="EMBL" id="CBY07632.1"/>
    </source>
</evidence>
<dbReference type="AlphaFoldDB" id="E4X5M2"/>
<comment type="similarity">
    <text evidence="2">Belongs to the threonine aldolase family.</text>
</comment>
<dbReference type="InterPro" id="IPR015424">
    <property type="entry name" value="PyrdxlP-dep_Trfase"/>
</dbReference>
<organism evidence="7">
    <name type="scientific">Oikopleura dioica</name>
    <name type="common">Tunicate</name>
    <dbReference type="NCBI Taxonomy" id="34765"/>
    <lineage>
        <taxon>Eukaryota</taxon>
        <taxon>Metazoa</taxon>
        <taxon>Chordata</taxon>
        <taxon>Tunicata</taxon>
        <taxon>Appendicularia</taxon>
        <taxon>Copelata</taxon>
        <taxon>Oikopleuridae</taxon>
        <taxon>Oikopleura</taxon>
    </lineage>
</organism>
<dbReference type="InterPro" id="IPR015421">
    <property type="entry name" value="PyrdxlP-dep_Trfase_major"/>
</dbReference>
<dbReference type="Gene3D" id="3.90.1150.10">
    <property type="entry name" value="Aspartate Aminotransferase, domain 1"/>
    <property type="match status" value="1"/>
</dbReference>
<keyword evidence="8" id="KW-1185">Reference proteome</keyword>
<dbReference type="InParanoid" id="E4X5M2"/>
<dbReference type="GO" id="GO:0005829">
    <property type="term" value="C:cytosol"/>
    <property type="evidence" value="ECO:0007669"/>
    <property type="project" value="TreeGrafter"/>
</dbReference>
<evidence type="ECO:0000256" key="3">
    <source>
        <dbReference type="ARBA" id="ARBA00022898"/>
    </source>
</evidence>
<dbReference type="InterPro" id="IPR001597">
    <property type="entry name" value="ArAA_b-elim_lyase/Thr_aldolase"/>
</dbReference>
<protein>
    <recommendedName>
        <fullName evidence="6">Aromatic amino acid beta-eliminating lyase/threonine aldolase domain-containing protein</fullName>
    </recommendedName>
</protein>
<dbReference type="InterPro" id="IPR015422">
    <property type="entry name" value="PyrdxlP-dep_Trfase_small"/>
</dbReference>
<keyword evidence="3" id="KW-0663">Pyridoxal phosphate</keyword>
<evidence type="ECO:0000256" key="1">
    <source>
        <dbReference type="ARBA" id="ARBA00001933"/>
    </source>
</evidence>
<dbReference type="Gene3D" id="3.40.640.10">
    <property type="entry name" value="Type I PLP-dependent aspartate aminotransferase-like (Major domain)"/>
    <property type="match status" value="1"/>
</dbReference>
<feature type="domain" description="Aromatic amino acid beta-eliminating lyase/threonine aldolase" evidence="6">
    <location>
        <begin position="5"/>
        <end position="290"/>
    </location>
</feature>
<evidence type="ECO:0000259" key="6">
    <source>
        <dbReference type="Pfam" id="PF01212"/>
    </source>
</evidence>
<dbReference type="OrthoDB" id="10261951at2759"/>
<proteinExistence type="inferred from homology"/>
<dbReference type="EMBL" id="FN653026">
    <property type="protein sequence ID" value="CBY07632.1"/>
    <property type="molecule type" value="Genomic_DNA"/>
</dbReference>
<keyword evidence="4" id="KW-0456">Lyase</keyword>
<gene>
    <name evidence="7" type="ORF">GSOID_T00002621001</name>
</gene>
<dbReference type="PANTHER" id="PTHR48097:SF9">
    <property type="entry name" value="L-THREONINE ALDOLASE"/>
    <property type="match status" value="1"/>
</dbReference>
<evidence type="ECO:0000256" key="5">
    <source>
        <dbReference type="PIRSR" id="PIRSR017617-1"/>
    </source>
</evidence>